<gene>
    <name evidence="2" type="ORF">FHX52_3366</name>
</gene>
<evidence type="ECO:0000313" key="2">
    <source>
        <dbReference type="EMBL" id="TQN46637.1"/>
    </source>
</evidence>
<dbReference type="Proteomes" id="UP000320085">
    <property type="component" value="Unassembled WGS sequence"/>
</dbReference>
<dbReference type="RefSeq" id="WP_141823414.1">
    <property type="nucleotide sequence ID" value="NZ_BAAAQC010000012.1"/>
</dbReference>
<protein>
    <submittedName>
        <fullName evidence="2">Uncharacterized protein</fullName>
    </submittedName>
</protein>
<sequence>MNDVERLLRQTLDDEAGRAPSASRLVDDLRPRLETAGHPWRRPALAATGIALVAAAVAAALLVGQRPVPVSPSGPGSATTQVPRASPEVPTSTSATTPASSVTTTIYGTSGSVVTSRVVTGPLQTEPVTVTITVSSPP</sequence>
<dbReference type="AlphaFoldDB" id="A0A543PRD4"/>
<name>A0A543PRD4_9MICO</name>
<organism evidence="2 3">
    <name type="scientific">Humibacillus xanthopallidus</name>
    <dbReference type="NCBI Taxonomy" id="412689"/>
    <lineage>
        <taxon>Bacteria</taxon>
        <taxon>Bacillati</taxon>
        <taxon>Actinomycetota</taxon>
        <taxon>Actinomycetes</taxon>
        <taxon>Micrococcales</taxon>
        <taxon>Intrasporangiaceae</taxon>
        <taxon>Humibacillus</taxon>
    </lineage>
</organism>
<comment type="caution">
    <text evidence="2">The sequence shown here is derived from an EMBL/GenBank/DDBJ whole genome shotgun (WGS) entry which is preliminary data.</text>
</comment>
<proteinExistence type="predicted"/>
<evidence type="ECO:0000313" key="3">
    <source>
        <dbReference type="Proteomes" id="UP000320085"/>
    </source>
</evidence>
<evidence type="ECO:0000256" key="1">
    <source>
        <dbReference type="SAM" id="MobiDB-lite"/>
    </source>
</evidence>
<feature type="compositionally biased region" description="Low complexity" evidence="1">
    <location>
        <begin position="67"/>
        <end position="77"/>
    </location>
</feature>
<accession>A0A543PRD4</accession>
<dbReference type="EMBL" id="VFQF01000002">
    <property type="protein sequence ID" value="TQN46637.1"/>
    <property type="molecule type" value="Genomic_DNA"/>
</dbReference>
<reference evidence="2 3" key="1">
    <citation type="submission" date="2019-06" db="EMBL/GenBank/DDBJ databases">
        <title>Sequencing the genomes of 1000 actinobacteria strains.</title>
        <authorList>
            <person name="Klenk H.-P."/>
        </authorList>
    </citation>
    <scope>NUCLEOTIDE SEQUENCE [LARGE SCALE GENOMIC DNA]</scope>
    <source>
        <strain evidence="2 3">DSM 21776</strain>
    </source>
</reference>
<feature type="compositionally biased region" description="Low complexity" evidence="1">
    <location>
        <begin position="85"/>
        <end position="107"/>
    </location>
</feature>
<feature type="region of interest" description="Disordered" evidence="1">
    <location>
        <begin position="67"/>
        <end position="107"/>
    </location>
</feature>